<proteinExistence type="predicted"/>
<sequence>MNSPLPSPRQRLSIGTSNTLGQDISSIMSEPSRMKLHYSVDVTGTRQHPPPPPPSPVDTTASRWAPPPPPASSVKRYRYFALIRKQETFFLRKWGAGFTGTGAGAGTVFVMASGIWYLGLAG</sequence>
<keyword evidence="4" id="KW-1185">Reference proteome</keyword>
<feature type="transmembrane region" description="Helical" evidence="2">
    <location>
        <begin position="94"/>
        <end position="118"/>
    </location>
</feature>
<dbReference type="RefSeq" id="XP_018187915.1">
    <property type="nucleotide sequence ID" value="XM_018335198.1"/>
</dbReference>
<keyword evidence="2" id="KW-0812">Transmembrane</keyword>
<evidence type="ECO:0000256" key="1">
    <source>
        <dbReference type="SAM" id="MobiDB-lite"/>
    </source>
</evidence>
<evidence type="ECO:0000313" key="4">
    <source>
        <dbReference type="Proteomes" id="UP000076632"/>
    </source>
</evidence>
<dbReference type="InParanoid" id="A0A165GM40"/>
<dbReference type="Proteomes" id="UP000076632">
    <property type="component" value="Unassembled WGS sequence"/>
</dbReference>
<accession>A0A165GM40</accession>
<dbReference type="EMBL" id="KV407459">
    <property type="protein sequence ID" value="KZF22360.1"/>
    <property type="molecule type" value="Genomic_DNA"/>
</dbReference>
<gene>
    <name evidence="3" type="ORF">L228DRAFT_268830</name>
</gene>
<organism evidence="3 4">
    <name type="scientific">Xylona heveae (strain CBS 132557 / TC161)</name>
    <dbReference type="NCBI Taxonomy" id="1328760"/>
    <lineage>
        <taxon>Eukaryota</taxon>
        <taxon>Fungi</taxon>
        <taxon>Dikarya</taxon>
        <taxon>Ascomycota</taxon>
        <taxon>Pezizomycotina</taxon>
        <taxon>Xylonomycetes</taxon>
        <taxon>Xylonales</taxon>
        <taxon>Xylonaceae</taxon>
        <taxon>Xylona</taxon>
    </lineage>
</organism>
<dbReference type="AlphaFoldDB" id="A0A165GM40"/>
<feature type="compositionally biased region" description="Polar residues" evidence="1">
    <location>
        <begin position="13"/>
        <end position="29"/>
    </location>
</feature>
<dbReference type="GeneID" id="28900335"/>
<evidence type="ECO:0000256" key="2">
    <source>
        <dbReference type="SAM" id="Phobius"/>
    </source>
</evidence>
<name>A0A165GM40_XYLHT</name>
<evidence type="ECO:0000313" key="3">
    <source>
        <dbReference type="EMBL" id="KZF22360.1"/>
    </source>
</evidence>
<reference evidence="3 4" key="1">
    <citation type="journal article" date="2016" name="Fungal Biol.">
        <title>The genome of Xylona heveae provides a window into fungal endophytism.</title>
        <authorList>
            <person name="Gazis R."/>
            <person name="Kuo A."/>
            <person name="Riley R."/>
            <person name="LaButti K."/>
            <person name="Lipzen A."/>
            <person name="Lin J."/>
            <person name="Amirebrahimi M."/>
            <person name="Hesse C.N."/>
            <person name="Spatafora J.W."/>
            <person name="Henrissat B."/>
            <person name="Hainaut M."/>
            <person name="Grigoriev I.V."/>
            <person name="Hibbett D.S."/>
        </authorList>
    </citation>
    <scope>NUCLEOTIDE SEQUENCE [LARGE SCALE GENOMIC DNA]</scope>
    <source>
        <strain evidence="3 4">TC161</strain>
    </source>
</reference>
<protein>
    <submittedName>
        <fullName evidence="3">Uncharacterized protein</fullName>
    </submittedName>
</protein>
<keyword evidence="2" id="KW-1133">Transmembrane helix</keyword>
<feature type="region of interest" description="Disordered" evidence="1">
    <location>
        <begin position="1"/>
        <end position="73"/>
    </location>
</feature>
<keyword evidence="2" id="KW-0472">Membrane</keyword>